<keyword evidence="2 5" id="KW-0863">Zinc-finger</keyword>
<dbReference type="AlphaFoldDB" id="A0A5J5BHR6"/>
<feature type="zinc finger region" description="C3H1-type" evidence="5">
    <location>
        <begin position="53"/>
        <end position="81"/>
    </location>
</feature>
<dbReference type="InterPro" id="IPR036855">
    <property type="entry name" value="Znf_CCCH_sf"/>
</dbReference>
<dbReference type="InterPro" id="IPR000571">
    <property type="entry name" value="Znf_CCCH"/>
</dbReference>
<dbReference type="PROSITE" id="PS50103">
    <property type="entry name" value="ZF_C3H1"/>
    <property type="match status" value="1"/>
</dbReference>
<accession>A0A5J5BHR6</accession>
<dbReference type="Gene3D" id="4.10.1000.10">
    <property type="entry name" value="Zinc finger, CCCH-type"/>
    <property type="match status" value="1"/>
</dbReference>
<gene>
    <name evidence="8" type="ORF">F0562_023300</name>
</gene>
<keyword evidence="1 5" id="KW-0479">Metal-binding</keyword>
<evidence type="ECO:0000259" key="7">
    <source>
        <dbReference type="PROSITE" id="PS50103"/>
    </source>
</evidence>
<dbReference type="OrthoDB" id="6053at2759"/>
<evidence type="ECO:0000256" key="6">
    <source>
        <dbReference type="SAM" id="MobiDB-lite"/>
    </source>
</evidence>
<dbReference type="GO" id="GO:0008270">
    <property type="term" value="F:zinc ion binding"/>
    <property type="evidence" value="ECO:0007669"/>
    <property type="project" value="UniProtKB-KW"/>
</dbReference>
<evidence type="ECO:0000256" key="2">
    <source>
        <dbReference type="ARBA" id="ARBA00022771"/>
    </source>
</evidence>
<feature type="domain" description="C3H1-type" evidence="7">
    <location>
        <begin position="53"/>
        <end position="81"/>
    </location>
</feature>
<evidence type="ECO:0000313" key="9">
    <source>
        <dbReference type="Proteomes" id="UP000325577"/>
    </source>
</evidence>
<evidence type="ECO:0000256" key="1">
    <source>
        <dbReference type="ARBA" id="ARBA00022723"/>
    </source>
</evidence>
<organism evidence="8 9">
    <name type="scientific">Nyssa sinensis</name>
    <dbReference type="NCBI Taxonomy" id="561372"/>
    <lineage>
        <taxon>Eukaryota</taxon>
        <taxon>Viridiplantae</taxon>
        <taxon>Streptophyta</taxon>
        <taxon>Embryophyta</taxon>
        <taxon>Tracheophyta</taxon>
        <taxon>Spermatophyta</taxon>
        <taxon>Magnoliopsida</taxon>
        <taxon>eudicotyledons</taxon>
        <taxon>Gunneridae</taxon>
        <taxon>Pentapetalae</taxon>
        <taxon>asterids</taxon>
        <taxon>Cornales</taxon>
        <taxon>Nyssaceae</taxon>
        <taxon>Nyssa</taxon>
    </lineage>
</organism>
<dbReference type="EMBL" id="CM018035">
    <property type="protein sequence ID" value="KAA8542148.1"/>
    <property type="molecule type" value="Genomic_DNA"/>
</dbReference>
<dbReference type="GO" id="GO:0003677">
    <property type="term" value="F:DNA binding"/>
    <property type="evidence" value="ECO:0007669"/>
    <property type="project" value="UniProtKB-KW"/>
</dbReference>
<reference evidence="8 9" key="1">
    <citation type="submission" date="2019-09" db="EMBL/GenBank/DDBJ databases">
        <title>A chromosome-level genome assembly of the Chinese tupelo Nyssa sinensis.</title>
        <authorList>
            <person name="Yang X."/>
            <person name="Kang M."/>
            <person name="Yang Y."/>
            <person name="Xiong H."/>
            <person name="Wang M."/>
            <person name="Zhang Z."/>
            <person name="Wang Z."/>
            <person name="Wu H."/>
            <person name="Ma T."/>
            <person name="Liu J."/>
            <person name="Xi Z."/>
        </authorList>
    </citation>
    <scope>NUCLEOTIDE SEQUENCE [LARGE SCALE GENOMIC DNA]</scope>
    <source>
        <strain evidence="8">J267</strain>
        <tissue evidence="8">Leaf</tissue>
    </source>
</reference>
<dbReference type="PANTHER" id="PTHR12506">
    <property type="entry name" value="PROTEIN PHOSPHATASE RELATED"/>
    <property type="match status" value="1"/>
</dbReference>
<dbReference type="Proteomes" id="UP000325577">
    <property type="component" value="Linkage Group LG12"/>
</dbReference>
<dbReference type="InterPro" id="IPR050974">
    <property type="entry name" value="Plant_ZF_CCCH"/>
</dbReference>
<evidence type="ECO:0000256" key="5">
    <source>
        <dbReference type="PROSITE-ProRule" id="PRU00723"/>
    </source>
</evidence>
<evidence type="ECO:0000256" key="3">
    <source>
        <dbReference type="ARBA" id="ARBA00022833"/>
    </source>
</evidence>
<evidence type="ECO:0000313" key="8">
    <source>
        <dbReference type="EMBL" id="KAA8542148.1"/>
    </source>
</evidence>
<dbReference type="Pfam" id="PF00642">
    <property type="entry name" value="zf-CCCH"/>
    <property type="match status" value="1"/>
</dbReference>
<dbReference type="SUPFAM" id="SSF90229">
    <property type="entry name" value="CCCH zinc finger"/>
    <property type="match status" value="1"/>
</dbReference>
<keyword evidence="4" id="KW-0238">DNA-binding</keyword>
<sequence>MERSKKERQGSKKELTMQKTSEPTTPSMGRVSSIEKAMGLGGMRSGEVEYPERVGQPECLYYMKTGVCKLGPSCKYHHPRVREGGASVGPVALNISG</sequence>
<feature type="compositionally biased region" description="Polar residues" evidence="6">
    <location>
        <begin position="17"/>
        <end position="27"/>
    </location>
</feature>
<dbReference type="GO" id="GO:0003729">
    <property type="term" value="F:mRNA binding"/>
    <property type="evidence" value="ECO:0007669"/>
    <property type="project" value="TreeGrafter"/>
</dbReference>
<proteinExistence type="predicted"/>
<feature type="region of interest" description="Disordered" evidence="6">
    <location>
        <begin position="1"/>
        <end position="32"/>
    </location>
</feature>
<keyword evidence="9" id="KW-1185">Reference proteome</keyword>
<keyword evidence="3 5" id="KW-0862">Zinc</keyword>
<protein>
    <recommendedName>
        <fullName evidence="7">C3H1-type domain-containing protein</fullName>
    </recommendedName>
</protein>
<feature type="compositionally biased region" description="Basic and acidic residues" evidence="6">
    <location>
        <begin position="1"/>
        <end position="16"/>
    </location>
</feature>
<evidence type="ECO:0000256" key="4">
    <source>
        <dbReference type="ARBA" id="ARBA00023125"/>
    </source>
</evidence>
<dbReference type="PANTHER" id="PTHR12506:SF50">
    <property type="entry name" value="ZINC FINGER CCCH DOMAIN-CONTAINING PROTEIN 26"/>
    <property type="match status" value="1"/>
</dbReference>
<name>A0A5J5BHR6_9ASTE</name>
<dbReference type="SMART" id="SM00356">
    <property type="entry name" value="ZnF_C3H1"/>
    <property type="match status" value="1"/>
</dbReference>